<organism evidence="2 3">
    <name type="scientific">Methyloceanibacter methanicus</name>
    <dbReference type="NCBI Taxonomy" id="1774968"/>
    <lineage>
        <taxon>Bacteria</taxon>
        <taxon>Pseudomonadati</taxon>
        <taxon>Pseudomonadota</taxon>
        <taxon>Alphaproteobacteria</taxon>
        <taxon>Hyphomicrobiales</taxon>
        <taxon>Hyphomicrobiaceae</taxon>
        <taxon>Methyloceanibacter</taxon>
    </lineage>
</organism>
<dbReference type="EMBL" id="LPWG01000010">
    <property type="protein sequence ID" value="ODR99851.1"/>
    <property type="molecule type" value="Genomic_DNA"/>
</dbReference>
<dbReference type="NCBIfam" id="NF005458">
    <property type="entry name" value="PRK07053.1"/>
    <property type="match status" value="1"/>
</dbReference>
<dbReference type="AlphaFoldDB" id="A0A1E3W2W8"/>
<dbReference type="PANTHER" id="PTHR42695:SF5">
    <property type="entry name" value="GLUTAMINE AMIDOTRANSFERASE YLR126C-RELATED"/>
    <property type="match status" value="1"/>
</dbReference>
<dbReference type="GO" id="GO:0005829">
    <property type="term" value="C:cytosol"/>
    <property type="evidence" value="ECO:0007669"/>
    <property type="project" value="TreeGrafter"/>
</dbReference>
<dbReference type="OrthoDB" id="9813383at2"/>
<dbReference type="Gene3D" id="3.40.50.880">
    <property type="match status" value="1"/>
</dbReference>
<evidence type="ECO:0000313" key="3">
    <source>
        <dbReference type="Proteomes" id="UP000094501"/>
    </source>
</evidence>
<name>A0A1E3W2W8_9HYPH</name>
<sequence length="231" mass="24879">MKTAVAIYHVAFEDAGTLQPVLEERGYYVTYLQAGRDDLAPAREADLVLVLGGPIGIYELDRYPFLKDELKLIEAVMNKGTPVIGICLGAQALAAVLAARVYPGAEKEIGWSALHLTDEGKASPLAALDGLPVLHWHGDIFDLPAGATRLAATDITPTQAFSFGPNVLALQFHVELPARDIERWLIGHTVELANAHIDLAQMRADTARYAPAVNAASRTLVDAWLDALPHG</sequence>
<dbReference type="GO" id="GO:0016740">
    <property type="term" value="F:transferase activity"/>
    <property type="evidence" value="ECO:0007669"/>
    <property type="project" value="UniProtKB-KW"/>
</dbReference>
<accession>A0A1E3W2W8</accession>
<keyword evidence="2" id="KW-0315">Glutamine amidotransferase</keyword>
<feature type="domain" description="Glutamine amidotransferase" evidence="1">
    <location>
        <begin position="22"/>
        <end position="176"/>
    </location>
</feature>
<keyword evidence="3" id="KW-1185">Reference proteome</keyword>
<dbReference type="InterPro" id="IPR029062">
    <property type="entry name" value="Class_I_gatase-like"/>
</dbReference>
<dbReference type="Proteomes" id="UP000094501">
    <property type="component" value="Unassembled WGS sequence"/>
</dbReference>
<dbReference type="CDD" id="cd01741">
    <property type="entry name" value="GATase1_1"/>
    <property type="match status" value="1"/>
</dbReference>
<dbReference type="SUPFAM" id="SSF52317">
    <property type="entry name" value="Class I glutamine amidotransferase-like"/>
    <property type="match status" value="1"/>
</dbReference>
<dbReference type="InterPro" id="IPR017926">
    <property type="entry name" value="GATASE"/>
</dbReference>
<dbReference type="InterPro" id="IPR044992">
    <property type="entry name" value="ChyE-like"/>
</dbReference>
<proteinExistence type="predicted"/>
<dbReference type="PANTHER" id="PTHR42695">
    <property type="entry name" value="GLUTAMINE AMIDOTRANSFERASE YLR126C-RELATED"/>
    <property type="match status" value="1"/>
</dbReference>
<keyword evidence="2" id="KW-0808">Transferase</keyword>
<protein>
    <submittedName>
        <fullName evidence="2">Glutamine amidotransferase</fullName>
    </submittedName>
</protein>
<comment type="caution">
    <text evidence="2">The sequence shown here is derived from an EMBL/GenBank/DDBJ whole genome shotgun (WGS) entry which is preliminary data.</text>
</comment>
<evidence type="ECO:0000313" key="2">
    <source>
        <dbReference type="EMBL" id="ODR99851.1"/>
    </source>
</evidence>
<dbReference type="PROSITE" id="PS51273">
    <property type="entry name" value="GATASE_TYPE_1"/>
    <property type="match status" value="1"/>
</dbReference>
<reference evidence="2 3" key="1">
    <citation type="journal article" date="2016" name="Environ. Microbiol.">
        <title>New Methyloceanibacter diversity from North Sea sediments includes methanotroph containing solely the soluble methane monooxygenase.</title>
        <authorList>
            <person name="Vekeman B."/>
            <person name="Kerckhof F.M."/>
            <person name="Cremers G."/>
            <person name="de Vos P."/>
            <person name="Vandamme P."/>
            <person name="Boon N."/>
            <person name="Op den Camp H.J."/>
            <person name="Heylen K."/>
        </authorList>
    </citation>
    <scope>NUCLEOTIDE SEQUENCE [LARGE SCALE GENOMIC DNA]</scope>
    <source>
        <strain evidence="2 3">R-67174</strain>
    </source>
</reference>
<gene>
    <name evidence="2" type="ORF">AUC68_01555</name>
</gene>
<dbReference type="RefSeq" id="WP_069436691.1">
    <property type="nucleotide sequence ID" value="NZ_LPWG01000010.1"/>
</dbReference>
<dbReference type="STRING" id="1774968.AUC68_01555"/>
<evidence type="ECO:0000259" key="1">
    <source>
        <dbReference type="Pfam" id="PF00117"/>
    </source>
</evidence>
<dbReference type="Pfam" id="PF00117">
    <property type="entry name" value="GATase"/>
    <property type="match status" value="1"/>
</dbReference>